<evidence type="ECO:0000256" key="7">
    <source>
        <dbReference type="ARBA" id="ARBA00037368"/>
    </source>
</evidence>
<dbReference type="GO" id="GO:0047992">
    <property type="term" value="F:hydroxylysine kinase activity"/>
    <property type="evidence" value="ECO:0007669"/>
    <property type="project" value="UniProtKB-EC"/>
</dbReference>
<feature type="domain" description="Myb/SANT-like DNA-binding" evidence="12">
    <location>
        <begin position="296"/>
        <end position="358"/>
    </location>
</feature>
<name>A0AAV2KZA0_KNICA</name>
<evidence type="ECO:0000256" key="9">
    <source>
        <dbReference type="ARBA" id="ARBA00040505"/>
    </source>
</evidence>
<evidence type="ECO:0000256" key="1">
    <source>
        <dbReference type="ARBA" id="ARBA00004496"/>
    </source>
</evidence>
<keyword evidence="14" id="KW-1185">Reference proteome</keyword>
<dbReference type="Pfam" id="PF13837">
    <property type="entry name" value="Myb_DNA-bind_4"/>
    <property type="match status" value="1"/>
</dbReference>
<dbReference type="InterPro" id="IPR011009">
    <property type="entry name" value="Kinase-like_dom_sf"/>
</dbReference>
<dbReference type="Gene3D" id="3.90.1200.10">
    <property type="match status" value="1"/>
</dbReference>
<reference evidence="13 14" key="1">
    <citation type="submission" date="2024-04" db="EMBL/GenBank/DDBJ databases">
        <authorList>
            <person name="Waldvogel A.-M."/>
            <person name="Schoenle A."/>
        </authorList>
    </citation>
    <scope>NUCLEOTIDE SEQUENCE [LARGE SCALE GENOMIC DNA]</scope>
</reference>
<feature type="compositionally biased region" description="Polar residues" evidence="10">
    <location>
        <begin position="397"/>
        <end position="409"/>
    </location>
</feature>
<dbReference type="SUPFAM" id="SSF56112">
    <property type="entry name" value="Protein kinase-like (PK-like)"/>
    <property type="match status" value="1"/>
</dbReference>
<gene>
    <name evidence="13" type="ORF">KC01_LOCUS21715</name>
</gene>
<proteinExistence type="inferred from homology"/>
<evidence type="ECO:0000256" key="3">
    <source>
        <dbReference type="ARBA" id="ARBA00022490"/>
    </source>
</evidence>
<dbReference type="InterPro" id="IPR044822">
    <property type="entry name" value="Myb_DNA-bind_4"/>
</dbReference>
<comment type="function">
    <text evidence="7">Catalyzes the GTP-dependent phosphorylation of 5-hydroxy-L-lysine.</text>
</comment>
<feature type="region of interest" description="Disordered" evidence="10">
    <location>
        <begin position="392"/>
        <end position="419"/>
    </location>
</feature>
<evidence type="ECO:0000256" key="6">
    <source>
        <dbReference type="ARBA" id="ARBA00036820"/>
    </source>
</evidence>
<dbReference type="Pfam" id="PF01636">
    <property type="entry name" value="APH"/>
    <property type="match status" value="1"/>
</dbReference>
<evidence type="ECO:0000256" key="2">
    <source>
        <dbReference type="ARBA" id="ARBA00006219"/>
    </source>
</evidence>
<dbReference type="AlphaFoldDB" id="A0AAV2KZA0"/>
<organism evidence="13 14">
    <name type="scientific">Knipowitschia caucasica</name>
    <name type="common">Caucasian dwarf goby</name>
    <name type="synonym">Pomatoschistus caucasicus</name>
    <dbReference type="NCBI Taxonomy" id="637954"/>
    <lineage>
        <taxon>Eukaryota</taxon>
        <taxon>Metazoa</taxon>
        <taxon>Chordata</taxon>
        <taxon>Craniata</taxon>
        <taxon>Vertebrata</taxon>
        <taxon>Euteleostomi</taxon>
        <taxon>Actinopterygii</taxon>
        <taxon>Neopterygii</taxon>
        <taxon>Teleostei</taxon>
        <taxon>Neoteleostei</taxon>
        <taxon>Acanthomorphata</taxon>
        <taxon>Gobiaria</taxon>
        <taxon>Gobiiformes</taxon>
        <taxon>Gobioidei</taxon>
        <taxon>Gobiidae</taxon>
        <taxon>Gobiinae</taxon>
        <taxon>Knipowitschia</taxon>
    </lineage>
</organism>
<keyword evidence="3" id="KW-0963">Cytoplasm</keyword>
<evidence type="ECO:0000313" key="14">
    <source>
        <dbReference type="Proteomes" id="UP001497482"/>
    </source>
</evidence>
<evidence type="ECO:0000256" key="4">
    <source>
        <dbReference type="ARBA" id="ARBA00022679"/>
    </source>
</evidence>
<dbReference type="Proteomes" id="UP001497482">
    <property type="component" value="Chromosome 2"/>
</dbReference>
<dbReference type="InterPro" id="IPR050249">
    <property type="entry name" value="Pseudomonas-type_ThrB"/>
</dbReference>
<evidence type="ECO:0000256" key="5">
    <source>
        <dbReference type="ARBA" id="ARBA00022777"/>
    </source>
</evidence>
<dbReference type="PANTHER" id="PTHR21064:SF1">
    <property type="entry name" value="HYDROXYLYSINE KINASE"/>
    <property type="match status" value="1"/>
</dbReference>
<comment type="catalytic activity">
    <reaction evidence="6">
        <text>(5R)-5-hydroxy-L-lysine + GTP = (5R)-5-phosphooxy-L-lysine + GDP + H(+)</text>
        <dbReference type="Rhea" id="RHEA:19049"/>
        <dbReference type="ChEBI" id="CHEBI:15378"/>
        <dbReference type="ChEBI" id="CHEBI:37565"/>
        <dbReference type="ChEBI" id="CHEBI:57882"/>
        <dbReference type="ChEBI" id="CHEBI:58189"/>
        <dbReference type="ChEBI" id="CHEBI:58357"/>
        <dbReference type="EC" id="2.7.1.81"/>
    </reaction>
</comment>
<sequence>MVLRCDPLWKWTNVYMDLQQRRSHVFQITNSLDSNKTRLLEVQTQALSFLQDCGLPVQVALRNTAEERLSFEELDCGHGHQTYCVRLLDYMPGVTVSESAVTQEDLYDVGRMGAALSRAMLKIEHPNLDVLNLSANKAWDIGHIHLVEQYLSVMDGDPVQDIIKEVIQGIKSQVLPKLGSFPTGITHGDFSDQNILVSPVGNGHHKVSGIIDFTFLCRKCFVNEVAVSIAYLMVENPSPLNVGGAVLAGWESLIPLSDDERDCLFLLVLGRLCQSLVYGRHNSLQSSENKDYFLTKSLWQQAVKELGLEGKVTHKQVSKKWENLKKRYKDLRDPKTGSGTDSGEKTASNWPYYAVLHAVLGGRPAVDPPVVVASFRPAEDPTALLMAIVNPDETPSEDTQLGSASSAPSTRKRKRTDSQRILDFLQAESDKEQRRHEESEEKTLRFLSLFERMVEKL</sequence>
<evidence type="ECO:0000256" key="10">
    <source>
        <dbReference type="SAM" id="MobiDB-lite"/>
    </source>
</evidence>
<evidence type="ECO:0000259" key="12">
    <source>
        <dbReference type="Pfam" id="PF13837"/>
    </source>
</evidence>
<protein>
    <recommendedName>
        <fullName evidence="9">Hydroxylysine kinase</fullName>
        <ecNumber evidence="8">2.7.1.81</ecNumber>
    </recommendedName>
</protein>
<evidence type="ECO:0000256" key="8">
    <source>
        <dbReference type="ARBA" id="ARBA00038873"/>
    </source>
</evidence>
<comment type="similarity">
    <text evidence="2">Belongs to the aminoglycoside phosphotransferase family.</text>
</comment>
<feature type="domain" description="Aminoglycoside phosphotransferase" evidence="11">
    <location>
        <begin position="35"/>
        <end position="240"/>
    </location>
</feature>
<dbReference type="PANTHER" id="PTHR21064">
    <property type="entry name" value="AMINOGLYCOSIDE PHOSPHOTRANSFERASE DOMAIN-CONTAINING PROTEIN-RELATED"/>
    <property type="match status" value="1"/>
</dbReference>
<keyword evidence="5" id="KW-0418">Kinase</keyword>
<comment type="subcellular location">
    <subcellularLocation>
        <location evidence="1">Cytoplasm</location>
    </subcellularLocation>
</comment>
<dbReference type="EMBL" id="OZ035824">
    <property type="protein sequence ID" value="CAL1592467.1"/>
    <property type="molecule type" value="Genomic_DNA"/>
</dbReference>
<dbReference type="InterPro" id="IPR002575">
    <property type="entry name" value="Aminoglycoside_PTrfase"/>
</dbReference>
<accession>A0AAV2KZA0</accession>
<evidence type="ECO:0000259" key="11">
    <source>
        <dbReference type="Pfam" id="PF01636"/>
    </source>
</evidence>
<evidence type="ECO:0000313" key="13">
    <source>
        <dbReference type="EMBL" id="CAL1592467.1"/>
    </source>
</evidence>
<dbReference type="GO" id="GO:0005737">
    <property type="term" value="C:cytoplasm"/>
    <property type="evidence" value="ECO:0007669"/>
    <property type="project" value="UniProtKB-SubCell"/>
</dbReference>
<dbReference type="FunFam" id="3.90.1200.10:FF:000007">
    <property type="entry name" value="hydroxylysine kinase isoform X1"/>
    <property type="match status" value="1"/>
</dbReference>
<keyword evidence="4" id="KW-0808">Transferase</keyword>
<dbReference type="EC" id="2.7.1.81" evidence="8"/>